<evidence type="ECO:0008006" key="4">
    <source>
        <dbReference type="Google" id="ProtNLM"/>
    </source>
</evidence>
<sequence length="54" mass="5890">MNIEMLLTGLAGLTFVAVLVFAVTSRRAAEQRMENDKAPKSSLAKDGDSHRRAD</sequence>
<dbReference type="Proteomes" id="UP001627408">
    <property type="component" value="Unassembled WGS sequence"/>
</dbReference>
<name>A0ABW8UXU3_9RHOB</name>
<accession>A0ABW8UXU3</accession>
<evidence type="ECO:0000313" key="3">
    <source>
        <dbReference type="Proteomes" id="UP001627408"/>
    </source>
</evidence>
<evidence type="ECO:0000256" key="1">
    <source>
        <dbReference type="SAM" id="MobiDB-lite"/>
    </source>
</evidence>
<feature type="region of interest" description="Disordered" evidence="1">
    <location>
        <begin position="30"/>
        <end position="54"/>
    </location>
</feature>
<dbReference type="EMBL" id="JBHDIY010000002">
    <property type="protein sequence ID" value="MFL4471772.1"/>
    <property type="molecule type" value="Genomic_DNA"/>
</dbReference>
<protein>
    <recommendedName>
        <fullName evidence="4">Cbb3-type cytochrome c oxidase subunit 3</fullName>
    </recommendedName>
</protein>
<dbReference type="RefSeq" id="WP_407593636.1">
    <property type="nucleotide sequence ID" value="NZ_JBHDIY010000002.1"/>
</dbReference>
<keyword evidence="3" id="KW-1185">Reference proteome</keyword>
<reference evidence="2 3" key="1">
    <citation type="submission" date="2024-08" db="EMBL/GenBank/DDBJ databases">
        <title>Tateyamaria sp. nov., isolated from marine algae.</title>
        <authorList>
            <person name="Choi B.J."/>
            <person name="Kim J.M."/>
            <person name="Lee J.K."/>
            <person name="Choi D.G."/>
            <person name="Bayburt H."/>
            <person name="Baek J.H."/>
            <person name="Han D.M."/>
            <person name="Jeon C.O."/>
        </authorList>
    </citation>
    <scope>NUCLEOTIDE SEQUENCE [LARGE SCALE GENOMIC DNA]</scope>
    <source>
        <strain evidence="2 3">KMU-156</strain>
    </source>
</reference>
<evidence type="ECO:0000313" key="2">
    <source>
        <dbReference type="EMBL" id="MFL4471772.1"/>
    </source>
</evidence>
<comment type="caution">
    <text evidence="2">The sequence shown here is derived from an EMBL/GenBank/DDBJ whole genome shotgun (WGS) entry which is preliminary data.</text>
</comment>
<proteinExistence type="predicted"/>
<organism evidence="2 3">
    <name type="scientific">Tateyamaria armeniaca</name>
    <dbReference type="NCBI Taxonomy" id="2518930"/>
    <lineage>
        <taxon>Bacteria</taxon>
        <taxon>Pseudomonadati</taxon>
        <taxon>Pseudomonadota</taxon>
        <taxon>Alphaproteobacteria</taxon>
        <taxon>Rhodobacterales</taxon>
        <taxon>Roseobacteraceae</taxon>
        <taxon>Tateyamaria</taxon>
    </lineage>
</organism>
<gene>
    <name evidence="2" type="ORF">ACERZ8_18510</name>
</gene>